<gene>
    <name evidence="9" type="ORF">F4694_005228</name>
</gene>
<keyword evidence="5 7" id="KW-1133">Transmembrane helix</keyword>
<dbReference type="Proteomes" id="UP000548423">
    <property type="component" value="Unassembled WGS sequence"/>
</dbReference>
<dbReference type="EMBL" id="JACCBX010000013">
    <property type="protein sequence ID" value="NYE08384.1"/>
    <property type="molecule type" value="Genomic_DNA"/>
</dbReference>
<protein>
    <submittedName>
        <fullName evidence="9">Fructooligosaccharide transport system permease protein</fullName>
    </submittedName>
</protein>
<reference evidence="10" key="2">
    <citation type="submission" date="2020-08" db="EMBL/GenBank/DDBJ databases">
        <title>The Agave Microbiome: Exploring the role of microbial communities in plant adaptations to desert environments.</title>
        <authorList>
            <person name="Partida-Martinez L.P."/>
        </authorList>
    </citation>
    <scope>NUCLEOTIDE SEQUENCE [LARGE SCALE GENOMIC DNA]</scope>
    <source>
        <strain evidence="10">AT2.8</strain>
    </source>
</reference>
<evidence type="ECO:0000256" key="6">
    <source>
        <dbReference type="ARBA" id="ARBA00023136"/>
    </source>
</evidence>
<dbReference type="AlphaFoldDB" id="A0A852TMZ8"/>
<evidence type="ECO:0000256" key="3">
    <source>
        <dbReference type="ARBA" id="ARBA00022475"/>
    </source>
</evidence>
<feature type="domain" description="ABC transmembrane type-1" evidence="8">
    <location>
        <begin position="91"/>
        <end position="303"/>
    </location>
</feature>
<feature type="transmembrane region" description="Helical" evidence="7">
    <location>
        <begin position="33"/>
        <end position="59"/>
    </location>
</feature>
<dbReference type="PANTHER" id="PTHR30193">
    <property type="entry name" value="ABC TRANSPORTER PERMEASE PROTEIN"/>
    <property type="match status" value="1"/>
</dbReference>
<evidence type="ECO:0000313" key="10">
    <source>
        <dbReference type="Proteomes" id="UP000548423"/>
    </source>
</evidence>
<evidence type="ECO:0000256" key="5">
    <source>
        <dbReference type="ARBA" id="ARBA00022989"/>
    </source>
</evidence>
<feature type="transmembrane region" description="Helical" evidence="7">
    <location>
        <begin position="282"/>
        <end position="303"/>
    </location>
</feature>
<evidence type="ECO:0000256" key="4">
    <source>
        <dbReference type="ARBA" id="ARBA00022692"/>
    </source>
</evidence>
<proteinExistence type="inferred from homology"/>
<keyword evidence="4 7" id="KW-0812">Transmembrane</keyword>
<dbReference type="InterPro" id="IPR000515">
    <property type="entry name" value="MetI-like"/>
</dbReference>
<accession>A0A852TMZ8</accession>
<organism evidence="9 10">
    <name type="scientific">Neobacillus niacini</name>
    <dbReference type="NCBI Taxonomy" id="86668"/>
    <lineage>
        <taxon>Bacteria</taxon>
        <taxon>Bacillati</taxon>
        <taxon>Bacillota</taxon>
        <taxon>Bacilli</taxon>
        <taxon>Bacillales</taxon>
        <taxon>Bacillaceae</taxon>
        <taxon>Neobacillus</taxon>
    </lineage>
</organism>
<dbReference type="PANTHER" id="PTHR30193:SF37">
    <property type="entry name" value="INNER MEMBRANE ABC TRANSPORTER PERMEASE PROTEIN YCJO"/>
    <property type="match status" value="1"/>
</dbReference>
<evidence type="ECO:0000256" key="1">
    <source>
        <dbReference type="ARBA" id="ARBA00004651"/>
    </source>
</evidence>
<dbReference type="GO" id="GO:0055085">
    <property type="term" value="P:transmembrane transport"/>
    <property type="evidence" value="ECO:0007669"/>
    <property type="project" value="InterPro"/>
</dbReference>
<dbReference type="PROSITE" id="PS50928">
    <property type="entry name" value="ABC_TM1"/>
    <property type="match status" value="1"/>
</dbReference>
<name>A0A852TMZ8_9BACI</name>
<comment type="subcellular location">
    <subcellularLocation>
        <location evidence="1 7">Cell membrane</location>
        <topology evidence="1 7">Multi-pass membrane protein</topology>
    </subcellularLocation>
</comment>
<comment type="similarity">
    <text evidence="7">Belongs to the binding-protein-dependent transport system permease family.</text>
</comment>
<feature type="transmembrane region" description="Helical" evidence="7">
    <location>
        <begin position="97"/>
        <end position="116"/>
    </location>
</feature>
<evidence type="ECO:0000313" key="9">
    <source>
        <dbReference type="EMBL" id="NYE08384.1"/>
    </source>
</evidence>
<dbReference type="Gene3D" id="1.10.3720.10">
    <property type="entry name" value="MetI-like"/>
    <property type="match status" value="1"/>
</dbReference>
<reference evidence="10" key="1">
    <citation type="submission" date="2020-07" db="EMBL/GenBank/DDBJ databases">
        <authorList>
            <person name="Partida-Martinez L."/>
            <person name="Huntemann M."/>
            <person name="Clum A."/>
            <person name="Wang J."/>
            <person name="Palaniappan K."/>
            <person name="Ritter S."/>
            <person name="Chen I.-M."/>
            <person name="Stamatis D."/>
            <person name="Reddy T."/>
            <person name="O'Malley R."/>
            <person name="Daum C."/>
            <person name="Shapiro N."/>
            <person name="Ivanova N."/>
            <person name="Kyrpides N."/>
            <person name="Woyke T."/>
        </authorList>
    </citation>
    <scope>NUCLEOTIDE SEQUENCE [LARGE SCALE GENOMIC DNA]</scope>
    <source>
        <strain evidence="10">AT2.8</strain>
    </source>
</reference>
<dbReference type="Pfam" id="PF00528">
    <property type="entry name" value="BPD_transp_1"/>
    <property type="match status" value="1"/>
</dbReference>
<keyword evidence="3" id="KW-1003">Cell membrane</keyword>
<dbReference type="SUPFAM" id="SSF161098">
    <property type="entry name" value="MetI-like"/>
    <property type="match status" value="1"/>
</dbReference>
<comment type="caution">
    <text evidence="9">The sequence shown here is derived from an EMBL/GenBank/DDBJ whole genome shotgun (WGS) entry which is preliminary data.</text>
</comment>
<dbReference type="CDD" id="cd06261">
    <property type="entry name" value="TM_PBP2"/>
    <property type="match status" value="1"/>
</dbReference>
<feature type="transmembrane region" description="Helical" evidence="7">
    <location>
        <begin position="128"/>
        <end position="148"/>
    </location>
</feature>
<dbReference type="InterPro" id="IPR035906">
    <property type="entry name" value="MetI-like_sf"/>
</dbReference>
<evidence type="ECO:0000256" key="7">
    <source>
        <dbReference type="RuleBase" id="RU363032"/>
    </source>
</evidence>
<keyword evidence="2 7" id="KW-0813">Transport</keyword>
<evidence type="ECO:0000256" key="2">
    <source>
        <dbReference type="ARBA" id="ARBA00022448"/>
    </source>
</evidence>
<keyword evidence="6 7" id="KW-0472">Membrane</keyword>
<feature type="transmembrane region" description="Helical" evidence="7">
    <location>
        <begin position="177"/>
        <end position="201"/>
    </location>
</feature>
<evidence type="ECO:0000259" key="8">
    <source>
        <dbReference type="PROSITE" id="PS50928"/>
    </source>
</evidence>
<dbReference type="GO" id="GO:0005886">
    <property type="term" value="C:plasma membrane"/>
    <property type="evidence" value="ECO:0007669"/>
    <property type="project" value="UniProtKB-SubCell"/>
</dbReference>
<dbReference type="SUPFAM" id="SSF160964">
    <property type="entry name" value="MalF N-terminal region-like"/>
    <property type="match status" value="1"/>
</dbReference>
<sequence length="313" mass="35274">MKKFIKRFVKVRNTTEHFRHSEHYKTRDIVSAYGFLTPALILAILFIVLPIILAFTYGFTDYYLLKPNDKEFIGLENFKRMITDEVLIQSFKNTIKFVVFVVPLQLSMALGLALIVNKKVRGVGFFRTAYFSPAVLSLVVISILWTVMLNPTSGLINELLENVGISKQPFLSSASQAMYTIIAISAWSGCGYQMMIFLAGLKNIDGSLYEAADIDGANAFQKFLFITIPSIKPILMFLVITTTIQAFKLIVQPMVMTGGGPDYSTITILQYIYEYGFRHRNIGYASAITLVFTIFLVVISIIIKKLFIEEKAA</sequence>
<dbReference type="InterPro" id="IPR051393">
    <property type="entry name" value="ABC_transporter_permease"/>
</dbReference>
<feature type="transmembrane region" description="Helical" evidence="7">
    <location>
        <begin position="222"/>
        <end position="247"/>
    </location>
</feature>